<dbReference type="GO" id="GO:0016301">
    <property type="term" value="F:kinase activity"/>
    <property type="evidence" value="ECO:0007669"/>
    <property type="project" value="UniProtKB-KW"/>
</dbReference>
<evidence type="ECO:0000313" key="2">
    <source>
        <dbReference type="EMBL" id="SNR66404.1"/>
    </source>
</evidence>
<keyword evidence="2" id="KW-0808">Transferase</keyword>
<organism evidence="2 3">
    <name type="scientific">Humidesulfovibrio mexicanus</name>
    <dbReference type="NCBI Taxonomy" id="147047"/>
    <lineage>
        <taxon>Bacteria</taxon>
        <taxon>Pseudomonadati</taxon>
        <taxon>Thermodesulfobacteriota</taxon>
        <taxon>Desulfovibrionia</taxon>
        <taxon>Desulfovibrionales</taxon>
        <taxon>Desulfovibrionaceae</taxon>
        <taxon>Humidesulfovibrio</taxon>
    </lineage>
</organism>
<dbReference type="PANTHER" id="PTHR37809">
    <property type="entry name" value="RIBOSOMAL PROTEIN S12 METHYLTHIOTRANSFERASE ACCESSORY FACTOR YCAO"/>
    <property type="match status" value="1"/>
</dbReference>
<dbReference type="Gene3D" id="3.30.1330.230">
    <property type="match status" value="1"/>
</dbReference>
<dbReference type="RefSeq" id="WP_089271746.1">
    <property type="nucleotide sequence ID" value="NZ_FZOC01000001.1"/>
</dbReference>
<dbReference type="PROSITE" id="PS51664">
    <property type="entry name" value="YCAO"/>
    <property type="match status" value="1"/>
</dbReference>
<dbReference type="Pfam" id="PF02624">
    <property type="entry name" value="YcaO"/>
    <property type="match status" value="2"/>
</dbReference>
<proteinExistence type="predicted"/>
<gene>
    <name evidence="2" type="ORF">SAMN04488503_0708</name>
</gene>
<keyword evidence="3" id="KW-1185">Reference proteome</keyword>
<evidence type="ECO:0000259" key="1">
    <source>
        <dbReference type="PROSITE" id="PS51664"/>
    </source>
</evidence>
<dbReference type="OrthoDB" id="5380721at2"/>
<protein>
    <submittedName>
        <fullName evidence="2">YcaO-type kinase domain-containing protein</fullName>
    </submittedName>
</protein>
<dbReference type="PANTHER" id="PTHR37809:SF1">
    <property type="entry name" value="RIBOSOMAL PROTEIN S12 METHYLTHIOTRANSFERASE ACCESSORY FACTOR YCAO"/>
    <property type="match status" value="1"/>
</dbReference>
<accession>A0A238Y743</accession>
<keyword evidence="2" id="KW-0418">Kinase</keyword>
<evidence type="ECO:0000313" key="3">
    <source>
        <dbReference type="Proteomes" id="UP000198324"/>
    </source>
</evidence>
<feature type="domain" description="YcaO" evidence="1">
    <location>
        <begin position="247"/>
        <end position="562"/>
    </location>
</feature>
<reference evidence="2 3" key="1">
    <citation type="submission" date="2017-06" db="EMBL/GenBank/DDBJ databases">
        <authorList>
            <person name="Kim H.J."/>
            <person name="Triplett B.A."/>
        </authorList>
    </citation>
    <scope>NUCLEOTIDE SEQUENCE [LARGE SCALE GENOMIC DNA]</scope>
    <source>
        <strain evidence="2 3">DSM 13116</strain>
    </source>
</reference>
<dbReference type="InterPro" id="IPR003776">
    <property type="entry name" value="YcaO-like_dom"/>
</dbReference>
<sequence>MRYELRLMDTVSGVGCFAAHPGPNLSFNEMLDHLRAQPLDDFMHQHLLAKLGEHRTKKVEKLMDEACRDGVVTDPVLAALLYEACLGHERLAHLLPRMARCDAEALSAHTPALHLRSHILPDQPLHNAWTMLMQRNIVGHEPLPAPETLDLAEPYARESLPGPAITAAEIRARLAPGLPEPKPRRPAAETCAHALERLTAKNVFLGPEMAHKACLSPKALLRHWMVDVSIKSGRMAYTLSGLQTSYGRGLDLDSARASYAMEVAERVSSYASLGQRAISGLAFECPVTRGAQAELAGQNALDLSRLRLEAPYRGQTLHWMPAQERTATGIAPALIPVQLVYLFANLDEQSLVSALGSTGLASGNTLEEAKVHALCEVIERDAEAVTPFALSRCFRLEAADERVAKLLADIEACGMSVWFMDCTPEFGVPCYKAILTGRHGDVNKGMGAGLCGPRALVSALTEIPYPYPGPASAPAPEGLPVRRLEDLPDFSTGSAEGDLLVLEETLLANGLKPVYAELTRRDLGIPVVRALVPGLEMLGDFDRFSRLPPRLYANYLRHFGRS</sequence>
<dbReference type="EMBL" id="FZOC01000001">
    <property type="protein sequence ID" value="SNR66404.1"/>
    <property type="molecule type" value="Genomic_DNA"/>
</dbReference>
<dbReference type="Proteomes" id="UP000198324">
    <property type="component" value="Unassembled WGS sequence"/>
</dbReference>
<name>A0A238Y743_9BACT</name>
<dbReference type="AlphaFoldDB" id="A0A238Y743"/>